<evidence type="ECO:0000256" key="3">
    <source>
        <dbReference type="ARBA" id="ARBA00022553"/>
    </source>
</evidence>
<evidence type="ECO:0000256" key="8">
    <source>
        <dbReference type="ARBA" id="ARBA00022741"/>
    </source>
</evidence>
<dbReference type="Gene3D" id="1.10.510.10">
    <property type="entry name" value="Transferase(Phosphotransferase) domain 1"/>
    <property type="match status" value="1"/>
</dbReference>
<dbReference type="AlphaFoldDB" id="A0AAP0GRR4"/>
<keyword evidence="9" id="KW-0418">Kinase</keyword>
<proteinExistence type="inferred from homology"/>
<keyword evidence="8 15" id="KW-0547">Nucleotide-binding</keyword>
<comment type="similarity">
    <text evidence="16">Belongs to the protein kinase superfamily.</text>
</comment>
<keyword evidence="12" id="KW-0472">Membrane</keyword>
<feature type="compositionally biased region" description="Low complexity" evidence="17">
    <location>
        <begin position="368"/>
        <end position="388"/>
    </location>
</feature>
<evidence type="ECO:0000313" key="20">
    <source>
        <dbReference type="Proteomes" id="UP001408789"/>
    </source>
</evidence>
<name>A0AAP0GRR4_9ASTR</name>
<reference evidence="19 20" key="1">
    <citation type="submission" date="2024-04" db="EMBL/GenBank/DDBJ databases">
        <title>The reference genome of an endangered Asteraceae, Deinandra increscens subsp. villosa, native to the Central Coast of California.</title>
        <authorList>
            <person name="Guilliams M."/>
            <person name="Hasenstab-Lehman K."/>
            <person name="Meyer R."/>
            <person name="Mcevoy S."/>
        </authorList>
    </citation>
    <scope>NUCLEOTIDE SEQUENCE [LARGE SCALE GENOMIC DNA]</scope>
    <source>
        <tissue evidence="19">Leaf</tissue>
    </source>
</reference>
<dbReference type="InterPro" id="IPR011009">
    <property type="entry name" value="Kinase-like_dom_sf"/>
</dbReference>
<organism evidence="19 20">
    <name type="scientific">Deinandra increscens subsp. villosa</name>
    <dbReference type="NCBI Taxonomy" id="3103831"/>
    <lineage>
        <taxon>Eukaryota</taxon>
        <taxon>Viridiplantae</taxon>
        <taxon>Streptophyta</taxon>
        <taxon>Embryophyta</taxon>
        <taxon>Tracheophyta</taxon>
        <taxon>Spermatophyta</taxon>
        <taxon>Magnoliopsida</taxon>
        <taxon>eudicotyledons</taxon>
        <taxon>Gunneridae</taxon>
        <taxon>Pentapetalae</taxon>
        <taxon>asterids</taxon>
        <taxon>campanulids</taxon>
        <taxon>Asterales</taxon>
        <taxon>Asteraceae</taxon>
        <taxon>Asteroideae</taxon>
        <taxon>Heliantheae alliance</taxon>
        <taxon>Madieae</taxon>
        <taxon>Madiinae</taxon>
        <taxon>Deinandra</taxon>
    </lineage>
</organism>
<keyword evidence="13" id="KW-0675">Receptor</keyword>
<evidence type="ECO:0000256" key="9">
    <source>
        <dbReference type="ARBA" id="ARBA00022777"/>
    </source>
</evidence>
<dbReference type="InterPro" id="IPR052059">
    <property type="entry name" value="CR_Ser/Thr_kinase"/>
</dbReference>
<keyword evidence="20" id="KW-1185">Reference proteome</keyword>
<evidence type="ECO:0000256" key="4">
    <source>
        <dbReference type="ARBA" id="ARBA00022679"/>
    </source>
</evidence>
<dbReference type="SUPFAM" id="SSF56112">
    <property type="entry name" value="Protein kinase-like (PK-like)"/>
    <property type="match status" value="1"/>
</dbReference>
<keyword evidence="4" id="KW-0808">Transferase</keyword>
<dbReference type="Pfam" id="PF00069">
    <property type="entry name" value="Pkinase"/>
    <property type="match status" value="1"/>
</dbReference>
<evidence type="ECO:0000256" key="13">
    <source>
        <dbReference type="ARBA" id="ARBA00023170"/>
    </source>
</evidence>
<dbReference type="PROSITE" id="PS00108">
    <property type="entry name" value="PROTEIN_KINASE_ST"/>
    <property type="match status" value="1"/>
</dbReference>
<dbReference type="GO" id="GO:0005524">
    <property type="term" value="F:ATP binding"/>
    <property type="evidence" value="ECO:0007669"/>
    <property type="project" value="UniProtKB-UniRule"/>
</dbReference>
<keyword evidence="14" id="KW-0325">Glycoprotein</keyword>
<dbReference type="FunFam" id="1.10.510.10:FF:000044">
    <property type="entry name" value="Putative LRR receptor-like serine/threonine-protein kinase"/>
    <property type="match status" value="1"/>
</dbReference>
<evidence type="ECO:0000256" key="6">
    <source>
        <dbReference type="ARBA" id="ARBA00022729"/>
    </source>
</evidence>
<keyword evidence="6" id="KW-0732">Signal</keyword>
<gene>
    <name evidence="19" type="ORF">SSX86_024305</name>
</gene>
<dbReference type="InterPro" id="IPR008271">
    <property type="entry name" value="Ser/Thr_kinase_AS"/>
</dbReference>
<evidence type="ECO:0000256" key="14">
    <source>
        <dbReference type="ARBA" id="ARBA00023180"/>
    </source>
</evidence>
<evidence type="ECO:0000256" key="11">
    <source>
        <dbReference type="ARBA" id="ARBA00022989"/>
    </source>
</evidence>
<sequence length="388" mass="43218">MFSRCFGRVASSTGGVDKANNHGSNMEVSAELMDVGNIRSYTYKDLRVATEDFRPENRIGQGGFGSVYKGTLQDGLLVAIKVLSATSSQGLKEFLTEIIVISDIQHEYLVKLHGYCVEGNHRILVYGYLKNGSLDHTLLGSGHCSINFTWEIRRKICIGVAKGLAYLHEEVHPRIIHRDIKASNILLDEDFTPKISDFGLAKLFPSHLTHVSTRIAGTQGYLAPEYAMRGQLTRKADIYSFGILLLEIVSGRPNQNKRLPVEEQYLLERAWQQYRAGELESLVDTSMEDVDMHEACRYLKIGLLCSQSLPKTRPAMSVVIRMLNDEIEFNEKDLSDSGLVSELSDYKAAKKNASSTTSSGWGQHEDSSSNGNTTTSFSDITFSTITER</sequence>
<dbReference type="PANTHER" id="PTHR47973">
    <property type="entry name" value="CYSTEINE-RICH RECEPTOR-LIKE PROTEIN KINASE 3"/>
    <property type="match status" value="1"/>
</dbReference>
<dbReference type="EMBL" id="JBCNJP010000024">
    <property type="protein sequence ID" value="KAK9056940.1"/>
    <property type="molecule type" value="Genomic_DNA"/>
</dbReference>
<dbReference type="GO" id="GO:0016020">
    <property type="term" value="C:membrane"/>
    <property type="evidence" value="ECO:0007669"/>
    <property type="project" value="UniProtKB-SubCell"/>
</dbReference>
<evidence type="ECO:0000256" key="17">
    <source>
        <dbReference type="SAM" id="MobiDB-lite"/>
    </source>
</evidence>
<dbReference type="FunFam" id="3.30.200.20:FF:000178">
    <property type="entry name" value="serine/threonine-protein kinase PBS1-like"/>
    <property type="match status" value="1"/>
</dbReference>
<protein>
    <recommendedName>
        <fullName evidence="18">Protein kinase domain-containing protein</fullName>
    </recommendedName>
</protein>
<feature type="binding site" evidence="15">
    <location>
        <position position="81"/>
    </location>
    <ligand>
        <name>ATP</name>
        <dbReference type="ChEBI" id="CHEBI:30616"/>
    </ligand>
</feature>
<accession>A0AAP0GRR4</accession>
<dbReference type="Gene3D" id="3.30.200.20">
    <property type="entry name" value="Phosphorylase Kinase, domain 1"/>
    <property type="match status" value="1"/>
</dbReference>
<feature type="domain" description="Protein kinase" evidence="18">
    <location>
        <begin position="53"/>
        <end position="327"/>
    </location>
</feature>
<evidence type="ECO:0000259" key="18">
    <source>
        <dbReference type="PROSITE" id="PS50011"/>
    </source>
</evidence>
<evidence type="ECO:0000256" key="10">
    <source>
        <dbReference type="ARBA" id="ARBA00022840"/>
    </source>
</evidence>
<keyword evidence="2 16" id="KW-0723">Serine/threonine-protein kinase</keyword>
<evidence type="ECO:0000256" key="16">
    <source>
        <dbReference type="RuleBase" id="RU000304"/>
    </source>
</evidence>
<keyword evidence="3" id="KW-0597">Phosphoprotein</keyword>
<evidence type="ECO:0000256" key="15">
    <source>
        <dbReference type="PROSITE-ProRule" id="PRU10141"/>
    </source>
</evidence>
<comment type="subcellular location">
    <subcellularLocation>
        <location evidence="1">Membrane</location>
        <topology evidence="1">Single-pass membrane protein</topology>
    </subcellularLocation>
</comment>
<evidence type="ECO:0000313" key="19">
    <source>
        <dbReference type="EMBL" id="KAK9056940.1"/>
    </source>
</evidence>
<dbReference type="SMART" id="SM00220">
    <property type="entry name" value="S_TKc"/>
    <property type="match status" value="1"/>
</dbReference>
<keyword evidence="11" id="KW-1133">Transmembrane helix</keyword>
<keyword evidence="7" id="KW-0677">Repeat</keyword>
<evidence type="ECO:0000256" key="5">
    <source>
        <dbReference type="ARBA" id="ARBA00022692"/>
    </source>
</evidence>
<dbReference type="GO" id="GO:0004674">
    <property type="term" value="F:protein serine/threonine kinase activity"/>
    <property type="evidence" value="ECO:0007669"/>
    <property type="project" value="UniProtKB-KW"/>
</dbReference>
<dbReference type="CDD" id="cd14066">
    <property type="entry name" value="STKc_IRAK"/>
    <property type="match status" value="1"/>
</dbReference>
<dbReference type="InterPro" id="IPR017441">
    <property type="entry name" value="Protein_kinase_ATP_BS"/>
</dbReference>
<dbReference type="Proteomes" id="UP001408789">
    <property type="component" value="Unassembled WGS sequence"/>
</dbReference>
<keyword evidence="10 15" id="KW-0067">ATP-binding</keyword>
<evidence type="ECO:0000256" key="1">
    <source>
        <dbReference type="ARBA" id="ARBA00004167"/>
    </source>
</evidence>
<dbReference type="PROSITE" id="PS50011">
    <property type="entry name" value="PROTEIN_KINASE_DOM"/>
    <property type="match status" value="1"/>
</dbReference>
<keyword evidence="5" id="KW-0812">Transmembrane</keyword>
<dbReference type="InterPro" id="IPR000719">
    <property type="entry name" value="Prot_kinase_dom"/>
</dbReference>
<feature type="region of interest" description="Disordered" evidence="17">
    <location>
        <begin position="353"/>
        <end position="388"/>
    </location>
</feature>
<comment type="caution">
    <text evidence="19">The sequence shown here is derived from an EMBL/GenBank/DDBJ whole genome shotgun (WGS) entry which is preliminary data.</text>
</comment>
<dbReference type="PROSITE" id="PS00107">
    <property type="entry name" value="PROTEIN_KINASE_ATP"/>
    <property type="match status" value="1"/>
</dbReference>
<evidence type="ECO:0000256" key="2">
    <source>
        <dbReference type="ARBA" id="ARBA00022527"/>
    </source>
</evidence>
<evidence type="ECO:0000256" key="12">
    <source>
        <dbReference type="ARBA" id="ARBA00023136"/>
    </source>
</evidence>
<evidence type="ECO:0000256" key="7">
    <source>
        <dbReference type="ARBA" id="ARBA00022737"/>
    </source>
</evidence>